<keyword evidence="3" id="KW-1185">Reference proteome</keyword>
<comment type="caution">
    <text evidence="2">The sequence shown here is derived from an EMBL/GenBank/DDBJ whole genome shotgun (WGS) entry which is preliminary data.</text>
</comment>
<sequence length="160" mass="18885">MKINFVYVLVVVFVLIVILIRNNIGGDKKKREIILDRNCEIVGIEDSVIFKVDPFGEHFKCVTFLQDEVILELRHYKPYLKKYPDISFLFYIETDDKEYVIETLKEMSFTYPVFIESKNNEKMIFINYLLDSKSCILEITNPSISNFGEQLEHYSGGNRY</sequence>
<dbReference type="Proteomes" id="UP000233618">
    <property type="component" value="Unassembled WGS sequence"/>
</dbReference>
<evidence type="ECO:0000313" key="2">
    <source>
        <dbReference type="EMBL" id="PKQ66520.1"/>
    </source>
</evidence>
<name>A0A2N3I8A7_9BACT</name>
<protein>
    <submittedName>
        <fullName evidence="2">Uncharacterized protein</fullName>
    </submittedName>
</protein>
<reference evidence="2 3" key="1">
    <citation type="journal article" date="2017" name="Front. Microbiol.">
        <title>Labilibaculum manganireducens gen. nov., sp. nov. and Labilibaculum filiforme sp. nov., Novel Bacteroidetes Isolated from Subsurface Sediments of the Baltic Sea.</title>
        <authorList>
            <person name="Vandieken V."/>
            <person name="Marshall I.P."/>
            <person name="Niemann H."/>
            <person name="Engelen B."/>
            <person name="Cypionka H."/>
        </authorList>
    </citation>
    <scope>NUCLEOTIDE SEQUENCE [LARGE SCALE GENOMIC DNA]</scope>
    <source>
        <strain evidence="2 3">59.10-2M</strain>
    </source>
</reference>
<gene>
    <name evidence="2" type="ORF">BZG01_10875</name>
</gene>
<keyword evidence="1" id="KW-1133">Transmembrane helix</keyword>
<keyword evidence="1" id="KW-0812">Transmembrane</keyword>
<organism evidence="2 3">
    <name type="scientific">Labilibaculum manganireducens</name>
    <dbReference type="NCBI Taxonomy" id="1940525"/>
    <lineage>
        <taxon>Bacteria</taxon>
        <taxon>Pseudomonadati</taxon>
        <taxon>Bacteroidota</taxon>
        <taxon>Bacteroidia</taxon>
        <taxon>Marinilabiliales</taxon>
        <taxon>Marinifilaceae</taxon>
        <taxon>Labilibaculum</taxon>
    </lineage>
</organism>
<accession>A0A2N3I8A7</accession>
<dbReference type="AlphaFoldDB" id="A0A2N3I8A7"/>
<evidence type="ECO:0000313" key="3">
    <source>
        <dbReference type="Proteomes" id="UP000233618"/>
    </source>
</evidence>
<proteinExistence type="predicted"/>
<keyword evidence="1" id="KW-0472">Membrane</keyword>
<dbReference type="EMBL" id="MVDE01000014">
    <property type="protein sequence ID" value="PKQ66520.1"/>
    <property type="molecule type" value="Genomic_DNA"/>
</dbReference>
<dbReference type="RefSeq" id="WP_101309867.1">
    <property type="nucleotide sequence ID" value="NZ_MVDE01000014.1"/>
</dbReference>
<feature type="transmembrane region" description="Helical" evidence="1">
    <location>
        <begin position="6"/>
        <end position="24"/>
    </location>
</feature>
<evidence type="ECO:0000256" key="1">
    <source>
        <dbReference type="SAM" id="Phobius"/>
    </source>
</evidence>